<gene>
    <name evidence="1" type="ORF">CEW87_12935</name>
</gene>
<dbReference type="EMBL" id="CP022188">
    <property type="protein sequence ID" value="AWI80192.1"/>
    <property type="molecule type" value="Genomic_DNA"/>
</dbReference>
<evidence type="ECO:0000313" key="1">
    <source>
        <dbReference type="EMBL" id="AWI80192.1"/>
    </source>
</evidence>
<proteinExistence type="predicted"/>
<dbReference type="RefSeq" id="WP_108973574.1">
    <property type="nucleotide sequence ID" value="NZ_CP022188.1"/>
</dbReference>
<dbReference type="AlphaFoldDB" id="A0A2U8H2M4"/>
<name>A0A2U8H2M4_9RHOO</name>
<evidence type="ECO:0000313" key="2">
    <source>
        <dbReference type="Proteomes" id="UP000244902"/>
    </source>
</evidence>
<organism evidence="1 2">
    <name type="scientific">Parazoarcus communis</name>
    <dbReference type="NCBI Taxonomy" id="41977"/>
    <lineage>
        <taxon>Bacteria</taxon>
        <taxon>Pseudomonadati</taxon>
        <taxon>Pseudomonadota</taxon>
        <taxon>Betaproteobacteria</taxon>
        <taxon>Rhodocyclales</taxon>
        <taxon>Zoogloeaceae</taxon>
        <taxon>Parazoarcus</taxon>
    </lineage>
</organism>
<dbReference type="Proteomes" id="UP000244902">
    <property type="component" value="Chromosome"/>
</dbReference>
<sequence length="86" mass="9718">MEHPALAVRADGELIVRDPSTRSSRRTDWRLGNKTRPTLTALRQSPYLKAPSSLQDCMQLADALPLAWHKWCFESRSFRPSGVPNA</sequence>
<reference evidence="1 2" key="1">
    <citation type="submission" date="2017-06" db="EMBL/GenBank/DDBJ databases">
        <title>Azoarcus sp. TSNA42 complete genome sequence.</title>
        <authorList>
            <person name="Woo J.-H."/>
            <person name="Kim H.-S."/>
        </authorList>
    </citation>
    <scope>NUCLEOTIDE SEQUENCE [LARGE SCALE GENOMIC DNA]</scope>
    <source>
        <strain evidence="1 2">TSNA42</strain>
    </source>
</reference>
<protein>
    <submittedName>
        <fullName evidence="1">Uncharacterized protein</fullName>
    </submittedName>
</protein>
<accession>A0A2U8H2M4</accession>